<proteinExistence type="predicted"/>
<protein>
    <submittedName>
        <fullName evidence="1">Uncharacterized protein</fullName>
    </submittedName>
</protein>
<dbReference type="RefSeq" id="WP_083385574.1">
    <property type="nucleotide sequence ID" value="NZ_CP017830.1"/>
</dbReference>
<keyword evidence="2" id="KW-1185">Reference proteome</keyword>
<reference evidence="2" key="1">
    <citation type="submission" date="2016-10" db="EMBL/GenBank/DDBJ databases">
        <title>The complete genome sequence of the rumen bacterium Butyrivibrio hungatei MB2003.</title>
        <authorList>
            <person name="Palevich N."/>
            <person name="Kelly W.J."/>
            <person name="Leahy S.C."/>
            <person name="Altermann E."/>
            <person name="Rakonjac J."/>
            <person name="Attwood G.T."/>
        </authorList>
    </citation>
    <scope>NUCLEOTIDE SEQUENCE [LARGE SCALE GENOMIC DNA]</scope>
    <source>
        <strain evidence="2">MB2003</strain>
    </source>
</reference>
<dbReference type="OrthoDB" id="1766780at2"/>
<gene>
    <name evidence="1" type="ORF">bhn_III022</name>
</gene>
<name>A0A1D9NXI0_9FIRM</name>
<evidence type="ECO:0000313" key="2">
    <source>
        <dbReference type="Proteomes" id="UP000179284"/>
    </source>
</evidence>
<sequence>MNMNPMLLMQLQQRFSLFSQDHPKVLPFFRAIGSNAMQEGTIIDIKVTTPDGKTLESNIKLTANDIETARMMMNMNNQ</sequence>
<dbReference type="EMBL" id="CP017830">
    <property type="protein sequence ID" value="AOZ94970.1"/>
    <property type="molecule type" value="Genomic_DNA"/>
</dbReference>
<accession>A0A1D9NXI0</accession>
<evidence type="ECO:0000313" key="1">
    <source>
        <dbReference type="EMBL" id="AOZ94970.1"/>
    </source>
</evidence>
<organism evidence="1 2">
    <name type="scientific">Butyrivibrio hungatei</name>
    <dbReference type="NCBI Taxonomy" id="185008"/>
    <lineage>
        <taxon>Bacteria</taxon>
        <taxon>Bacillati</taxon>
        <taxon>Bacillota</taxon>
        <taxon>Clostridia</taxon>
        <taxon>Lachnospirales</taxon>
        <taxon>Lachnospiraceae</taxon>
        <taxon>Butyrivibrio</taxon>
    </lineage>
</organism>
<dbReference type="KEGG" id="bhu:bhn_III022"/>
<dbReference type="AlphaFoldDB" id="A0A1D9NXI0"/>
<dbReference type="Proteomes" id="UP000179284">
    <property type="component" value="Chromosome II"/>
</dbReference>